<feature type="domain" description="Fork-head" evidence="7">
    <location>
        <begin position="80"/>
        <end position="170"/>
    </location>
</feature>
<evidence type="ECO:0000256" key="2">
    <source>
        <dbReference type="ARBA" id="ARBA00023125"/>
    </source>
</evidence>
<feature type="region of interest" description="Disordered" evidence="6">
    <location>
        <begin position="141"/>
        <end position="213"/>
    </location>
</feature>
<keyword evidence="2 5" id="KW-0238">DNA-binding</keyword>
<feature type="compositionally biased region" description="Polar residues" evidence="6">
    <location>
        <begin position="27"/>
        <end position="47"/>
    </location>
</feature>
<dbReference type="PANTHER" id="PTHR46078:SF2">
    <property type="entry name" value="FORK-HEAD DOMAIN-CONTAINING PROTEIN"/>
    <property type="match status" value="1"/>
</dbReference>
<dbReference type="InterPro" id="IPR045912">
    <property type="entry name" value="FOXJ2/3-like"/>
</dbReference>
<evidence type="ECO:0000256" key="1">
    <source>
        <dbReference type="ARBA" id="ARBA00023015"/>
    </source>
</evidence>
<evidence type="ECO:0000313" key="8">
    <source>
        <dbReference type="EMBL" id="RDB29287.1"/>
    </source>
</evidence>
<dbReference type="Pfam" id="PF00250">
    <property type="entry name" value="Forkhead"/>
    <property type="match status" value="1"/>
</dbReference>
<dbReference type="GO" id="GO:0005634">
    <property type="term" value="C:nucleus"/>
    <property type="evidence" value="ECO:0007669"/>
    <property type="project" value="UniProtKB-SubCell"/>
</dbReference>
<organism evidence="8 9">
    <name type="scientific">Hypsizygus marmoreus</name>
    <name type="common">White beech mushroom</name>
    <name type="synonym">Agaricus marmoreus</name>
    <dbReference type="NCBI Taxonomy" id="39966"/>
    <lineage>
        <taxon>Eukaryota</taxon>
        <taxon>Fungi</taxon>
        <taxon>Dikarya</taxon>
        <taxon>Basidiomycota</taxon>
        <taxon>Agaricomycotina</taxon>
        <taxon>Agaricomycetes</taxon>
        <taxon>Agaricomycetidae</taxon>
        <taxon>Agaricales</taxon>
        <taxon>Tricholomatineae</taxon>
        <taxon>Lyophyllaceae</taxon>
        <taxon>Hypsizygus</taxon>
    </lineage>
</organism>
<keyword evidence="3" id="KW-0804">Transcription</keyword>
<feature type="region of interest" description="Disordered" evidence="6">
    <location>
        <begin position="23"/>
        <end position="79"/>
    </location>
</feature>
<dbReference type="PANTHER" id="PTHR46078">
    <property type="entry name" value="FORKHEAD BOX PROTEIN J2 FAMILY MEMBER"/>
    <property type="match status" value="1"/>
</dbReference>
<protein>
    <submittedName>
        <fullName evidence="8">Forkhead box protein J2</fullName>
    </submittedName>
</protein>
<keyword evidence="9" id="KW-1185">Reference proteome</keyword>
<dbReference type="CDD" id="cd00059">
    <property type="entry name" value="FH_FOX"/>
    <property type="match status" value="1"/>
</dbReference>
<keyword evidence="4 5" id="KW-0539">Nucleus</keyword>
<feature type="compositionally biased region" description="Basic residues" evidence="6">
    <location>
        <begin position="184"/>
        <end position="193"/>
    </location>
</feature>
<evidence type="ECO:0000259" key="7">
    <source>
        <dbReference type="PROSITE" id="PS50039"/>
    </source>
</evidence>
<dbReference type="Proteomes" id="UP000076154">
    <property type="component" value="Unassembled WGS sequence"/>
</dbReference>
<feature type="region of interest" description="Disordered" evidence="6">
    <location>
        <begin position="240"/>
        <end position="269"/>
    </location>
</feature>
<dbReference type="InParanoid" id="A0A369K8V4"/>
<dbReference type="EMBL" id="LUEZ02000010">
    <property type="protein sequence ID" value="RDB29287.1"/>
    <property type="molecule type" value="Genomic_DNA"/>
</dbReference>
<dbReference type="InterPro" id="IPR001766">
    <property type="entry name" value="Fork_head_dom"/>
</dbReference>
<dbReference type="InterPro" id="IPR017956">
    <property type="entry name" value="AT_hook_DNA-bd_motif"/>
</dbReference>
<feature type="compositionally biased region" description="Acidic residues" evidence="6">
    <location>
        <begin position="243"/>
        <end position="264"/>
    </location>
</feature>
<dbReference type="STRING" id="39966.A0A369K8V4"/>
<evidence type="ECO:0000313" key="9">
    <source>
        <dbReference type="Proteomes" id="UP000076154"/>
    </source>
</evidence>
<dbReference type="Pfam" id="PF02178">
    <property type="entry name" value="AT_hook"/>
    <property type="match status" value="2"/>
</dbReference>
<dbReference type="PROSITE" id="PS50039">
    <property type="entry name" value="FORK_HEAD_3"/>
    <property type="match status" value="1"/>
</dbReference>
<accession>A0A369K8V4</accession>
<evidence type="ECO:0000256" key="5">
    <source>
        <dbReference type="PROSITE-ProRule" id="PRU00089"/>
    </source>
</evidence>
<proteinExistence type="predicted"/>
<evidence type="ECO:0000256" key="3">
    <source>
        <dbReference type="ARBA" id="ARBA00023163"/>
    </source>
</evidence>
<dbReference type="InterPro" id="IPR036390">
    <property type="entry name" value="WH_DNA-bd_sf"/>
</dbReference>
<dbReference type="Gene3D" id="1.10.10.10">
    <property type="entry name" value="Winged helix-like DNA-binding domain superfamily/Winged helix DNA-binding domain"/>
    <property type="match status" value="1"/>
</dbReference>
<feature type="compositionally biased region" description="Basic and acidic residues" evidence="6">
    <location>
        <begin position="56"/>
        <end position="67"/>
    </location>
</feature>
<dbReference type="InterPro" id="IPR036388">
    <property type="entry name" value="WH-like_DNA-bd_sf"/>
</dbReference>
<gene>
    <name evidence="8" type="primary">FOXJ2</name>
    <name evidence="8" type="ORF">Hypma_015897</name>
</gene>
<feature type="region of interest" description="Disordered" evidence="6">
    <location>
        <begin position="361"/>
        <end position="381"/>
    </location>
</feature>
<sequence>MMSSLRNILNPEDGRKRTVKLILNMDHASTSELPSSPGTPVSDTSENPVPEFGEDPTSKDHEPHQDCPDSLACLPDTSGRPQHTLPVILRCAILGSPRKRLTIREIYAAMEAKYSYYKTAGPTWKQSVRHHLSLNRLFERQPRPVTDPGFGSYWTVNLTAPPGTKRPRKRGRPNKDISDGSPHPPKKRGRPRKIPLAADTEPLPLDEDDEDKDMSRTGLAMFDHQAGYRARCIQRADECEGEKLDDEDDPDAVSGSDDEYESEEEMARPVHPMDRRTSLVGLSSFAPARPSQAFTLPPFSSLRDGSEGMIDNMQAEIANLRRQSAEAVSLSLRLSEQLVHAQAESSRTRATLRTIESLLEEESRRRREAERIVDDEERRRRKAEEALNELLARTSSNGNEGGPPP</sequence>
<dbReference type="GO" id="GO:0000981">
    <property type="term" value="F:DNA-binding transcription factor activity, RNA polymerase II-specific"/>
    <property type="evidence" value="ECO:0007669"/>
    <property type="project" value="TreeGrafter"/>
</dbReference>
<comment type="caution">
    <text evidence="8">The sequence shown here is derived from an EMBL/GenBank/DDBJ whole genome shotgun (WGS) entry which is preliminary data.</text>
</comment>
<dbReference type="SMART" id="SM00339">
    <property type="entry name" value="FH"/>
    <property type="match status" value="1"/>
</dbReference>
<keyword evidence="1" id="KW-0805">Transcription regulation</keyword>
<evidence type="ECO:0000256" key="4">
    <source>
        <dbReference type="ARBA" id="ARBA00023242"/>
    </source>
</evidence>
<dbReference type="OrthoDB" id="5954824at2759"/>
<dbReference type="GO" id="GO:0000978">
    <property type="term" value="F:RNA polymerase II cis-regulatory region sequence-specific DNA binding"/>
    <property type="evidence" value="ECO:0007669"/>
    <property type="project" value="TreeGrafter"/>
</dbReference>
<name>A0A369K8V4_HYPMA</name>
<dbReference type="SMART" id="SM00384">
    <property type="entry name" value="AT_hook"/>
    <property type="match status" value="2"/>
</dbReference>
<reference evidence="8" key="1">
    <citation type="submission" date="2018-04" db="EMBL/GenBank/DDBJ databases">
        <title>Whole genome sequencing of Hypsizygus marmoreus.</title>
        <authorList>
            <person name="Choi I.-G."/>
            <person name="Min B."/>
            <person name="Kim J.-G."/>
            <person name="Kim S."/>
            <person name="Oh Y.-L."/>
            <person name="Kong W.-S."/>
            <person name="Park H."/>
            <person name="Jeong J."/>
            <person name="Song E.-S."/>
        </authorList>
    </citation>
    <scope>NUCLEOTIDE SEQUENCE [LARGE SCALE GENOMIC DNA]</scope>
    <source>
        <strain evidence="8">51987-8</strain>
    </source>
</reference>
<dbReference type="AlphaFoldDB" id="A0A369K8V4"/>
<feature type="DNA-binding region" description="Fork-head" evidence="5">
    <location>
        <begin position="80"/>
        <end position="170"/>
    </location>
</feature>
<evidence type="ECO:0000256" key="6">
    <source>
        <dbReference type="SAM" id="MobiDB-lite"/>
    </source>
</evidence>
<dbReference type="SUPFAM" id="SSF46785">
    <property type="entry name" value="Winged helix' DNA-binding domain"/>
    <property type="match status" value="1"/>
</dbReference>
<comment type="subcellular location">
    <subcellularLocation>
        <location evidence="5">Nucleus</location>
    </subcellularLocation>
</comment>